<proteinExistence type="predicted"/>
<name>A0A1B0BCJ4_9MUSC</name>
<dbReference type="EMBL" id="JXJN01012023">
    <property type="status" value="NOT_ANNOTATED_CDS"/>
    <property type="molecule type" value="Genomic_DNA"/>
</dbReference>
<reference evidence="1" key="2">
    <citation type="submission" date="2020-05" db="UniProtKB">
        <authorList>
            <consortium name="EnsemblMetazoa"/>
        </authorList>
    </citation>
    <scope>IDENTIFICATION</scope>
    <source>
        <strain evidence="1">IAEA</strain>
    </source>
</reference>
<reference evidence="2" key="1">
    <citation type="submission" date="2015-01" db="EMBL/GenBank/DDBJ databases">
        <authorList>
            <person name="Aksoy S."/>
            <person name="Warren W."/>
            <person name="Wilson R.K."/>
        </authorList>
    </citation>
    <scope>NUCLEOTIDE SEQUENCE [LARGE SCALE GENOMIC DNA]</scope>
    <source>
        <strain evidence="2">IAEA</strain>
    </source>
</reference>
<protein>
    <submittedName>
        <fullName evidence="1">Uncharacterized protein</fullName>
    </submittedName>
</protein>
<dbReference type="AlphaFoldDB" id="A0A1B0BCJ4"/>
<evidence type="ECO:0000313" key="2">
    <source>
        <dbReference type="Proteomes" id="UP000092460"/>
    </source>
</evidence>
<dbReference type="EnsemblMetazoa" id="GPPI025764-RA">
    <property type="protein sequence ID" value="GPPI025764-PA"/>
    <property type="gene ID" value="GPPI025764"/>
</dbReference>
<accession>A0A1B0BCJ4</accession>
<evidence type="ECO:0000313" key="1">
    <source>
        <dbReference type="EnsemblMetazoa" id="GPPI025764-PA"/>
    </source>
</evidence>
<sequence length="84" mass="9800">MRMMISERSWTKGSDEEKVTICMYVCMPTITLDLLLPKSVVIARLLRIIRKVFYTPQRYFNLKQATHCHNTALAPFDIFGYAVL</sequence>
<dbReference type="Proteomes" id="UP000092460">
    <property type="component" value="Unassembled WGS sequence"/>
</dbReference>
<dbReference type="VEuPathDB" id="VectorBase:GPPI025764"/>
<keyword evidence="2" id="KW-1185">Reference proteome</keyword>
<organism evidence="1 2">
    <name type="scientific">Glossina palpalis gambiensis</name>
    <dbReference type="NCBI Taxonomy" id="67801"/>
    <lineage>
        <taxon>Eukaryota</taxon>
        <taxon>Metazoa</taxon>
        <taxon>Ecdysozoa</taxon>
        <taxon>Arthropoda</taxon>
        <taxon>Hexapoda</taxon>
        <taxon>Insecta</taxon>
        <taxon>Pterygota</taxon>
        <taxon>Neoptera</taxon>
        <taxon>Endopterygota</taxon>
        <taxon>Diptera</taxon>
        <taxon>Brachycera</taxon>
        <taxon>Muscomorpha</taxon>
        <taxon>Hippoboscoidea</taxon>
        <taxon>Glossinidae</taxon>
        <taxon>Glossina</taxon>
    </lineage>
</organism>